<organism evidence="7 8">
    <name type="scientific">Candidatus Gottesmanbacteria bacterium GW2011_GWA2_43_14</name>
    <dbReference type="NCBI Taxonomy" id="1618443"/>
    <lineage>
        <taxon>Bacteria</taxon>
        <taxon>Candidatus Gottesmaniibacteriota</taxon>
    </lineage>
</organism>
<dbReference type="SUPFAM" id="SSF48013">
    <property type="entry name" value="NusB-like"/>
    <property type="match status" value="1"/>
</dbReference>
<accession>A0A0G1GHX4</accession>
<dbReference type="GO" id="GO:0006353">
    <property type="term" value="P:DNA-templated transcription termination"/>
    <property type="evidence" value="ECO:0007669"/>
    <property type="project" value="InterPro"/>
</dbReference>
<dbReference type="GO" id="GO:0005829">
    <property type="term" value="C:cytosol"/>
    <property type="evidence" value="ECO:0007669"/>
    <property type="project" value="TreeGrafter"/>
</dbReference>
<dbReference type="GO" id="GO:0031564">
    <property type="term" value="P:transcription antitermination"/>
    <property type="evidence" value="ECO:0007669"/>
    <property type="project" value="UniProtKB-KW"/>
</dbReference>
<keyword evidence="4" id="KW-0805">Transcription regulation</keyword>
<sequence>MQSLFSNSFDEHTVPASDLPELISIRQNLKAIDLLIEEAAPQFPIAKIARLDAAILRLAVYEMKVVKQVPPKVIIDEAIELAKEFGSDTSPGFINGALGTIYKKIYG</sequence>
<evidence type="ECO:0000256" key="2">
    <source>
        <dbReference type="ARBA" id="ARBA00022814"/>
    </source>
</evidence>
<dbReference type="Proteomes" id="UP000034894">
    <property type="component" value="Unassembled WGS sequence"/>
</dbReference>
<evidence type="ECO:0000256" key="5">
    <source>
        <dbReference type="ARBA" id="ARBA00023163"/>
    </source>
</evidence>
<dbReference type="InterPro" id="IPR006027">
    <property type="entry name" value="NusB_RsmB_TIM44"/>
</dbReference>
<dbReference type="AlphaFoldDB" id="A0A0G1GHX4"/>
<dbReference type="Pfam" id="PF01029">
    <property type="entry name" value="NusB"/>
    <property type="match status" value="1"/>
</dbReference>
<keyword evidence="3" id="KW-0694">RNA-binding</keyword>
<keyword evidence="5" id="KW-0804">Transcription</keyword>
<keyword evidence="2" id="KW-0889">Transcription antitermination</keyword>
<dbReference type="PATRIC" id="fig|1618443.3.peg.383"/>
<dbReference type="PANTHER" id="PTHR11078:SF3">
    <property type="entry name" value="ANTITERMINATION NUSB DOMAIN-CONTAINING PROTEIN"/>
    <property type="match status" value="1"/>
</dbReference>
<dbReference type="InterPro" id="IPR035926">
    <property type="entry name" value="NusB-like_sf"/>
</dbReference>
<comment type="similarity">
    <text evidence="1">Belongs to the NusB family.</text>
</comment>
<feature type="domain" description="NusB/RsmB/TIM44" evidence="6">
    <location>
        <begin position="26"/>
        <end position="103"/>
    </location>
</feature>
<evidence type="ECO:0000256" key="3">
    <source>
        <dbReference type="ARBA" id="ARBA00022884"/>
    </source>
</evidence>
<dbReference type="PANTHER" id="PTHR11078">
    <property type="entry name" value="N UTILIZATION SUBSTANCE PROTEIN B-RELATED"/>
    <property type="match status" value="1"/>
</dbReference>
<dbReference type="InterPro" id="IPR011605">
    <property type="entry name" value="NusB_fam"/>
</dbReference>
<gene>
    <name evidence="7" type="ORF">UV73_C0002G0107</name>
</gene>
<dbReference type="Gene3D" id="1.10.940.10">
    <property type="entry name" value="NusB-like"/>
    <property type="match status" value="1"/>
</dbReference>
<dbReference type="EMBL" id="LCFP01000002">
    <property type="protein sequence ID" value="KKS98393.1"/>
    <property type="molecule type" value="Genomic_DNA"/>
</dbReference>
<proteinExistence type="inferred from homology"/>
<evidence type="ECO:0000256" key="1">
    <source>
        <dbReference type="ARBA" id="ARBA00005952"/>
    </source>
</evidence>
<dbReference type="STRING" id="1618443.UV73_C0002G0107"/>
<evidence type="ECO:0000256" key="4">
    <source>
        <dbReference type="ARBA" id="ARBA00023015"/>
    </source>
</evidence>
<evidence type="ECO:0000259" key="6">
    <source>
        <dbReference type="Pfam" id="PF01029"/>
    </source>
</evidence>
<evidence type="ECO:0000313" key="7">
    <source>
        <dbReference type="EMBL" id="KKS98393.1"/>
    </source>
</evidence>
<comment type="caution">
    <text evidence="7">The sequence shown here is derived from an EMBL/GenBank/DDBJ whole genome shotgun (WGS) entry which is preliminary data.</text>
</comment>
<evidence type="ECO:0000313" key="8">
    <source>
        <dbReference type="Proteomes" id="UP000034894"/>
    </source>
</evidence>
<dbReference type="GO" id="GO:0003723">
    <property type="term" value="F:RNA binding"/>
    <property type="evidence" value="ECO:0007669"/>
    <property type="project" value="UniProtKB-KW"/>
</dbReference>
<reference evidence="7 8" key="1">
    <citation type="journal article" date="2015" name="Nature">
        <title>rRNA introns, odd ribosomes, and small enigmatic genomes across a large radiation of phyla.</title>
        <authorList>
            <person name="Brown C.T."/>
            <person name="Hug L.A."/>
            <person name="Thomas B.C."/>
            <person name="Sharon I."/>
            <person name="Castelle C.J."/>
            <person name="Singh A."/>
            <person name="Wilkins M.J."/>
            <person name="Williams K.H."/>
            <person name="Banfield J.F."/>
        </authorList>
    </citation>
    <scope>NUCLEOTIDE SEQUENCE [LARGE SCALE GENOMIC DNA]</scope>
</reference>
<protein>
    <submittedName>
        <fullName evidence="7">Transcription antitermination factor NusB, N utilization substance protein B</fullName>
    </submittedName>
</protein>
<name>A0A0G1GHX4_9BACT</name>